<proteinExistence type="predicted"/>
<dbReference type="AlphaFoldDB" id="Q1N433"/>
<dbReference type="EMBL" id="AAQH01000003">
    <property type="protein sequence ID" value="EAT13032.1"/>
    <property type="molecule type" value="Genomic_DNA"/>
</dbReference>
<comment type="caution">
    <text evidence="3">The sequence shown here is derived from an EMBL/GenBank/DDBJ whole genome shotgun (WGS) entry which is preliminary data.</text>
</comment>
<evidence type="ECO:0000256" key="1">
    <source>
        <dbReference type="SAM" id="SignalP"/>
    </source>
</evidence>
<dbReference type="HOGENOM" id="CLU_141658_1_0_6"/>
<dbReference type="Pfam" id="PF14467">
    <property type="entry name" value="DUF4426"/>
    <property type="match status" value="1"/>
</dbReference>
<dbReference type="Gene3D" id="2.60.40.3340">
    <property type="entry name" value="Domain of unknown function DUF4426"/>
    <property type="match status" value="1"/>
</dbReference>
<evidence type="ECO:0000313" key="4">
    <source>
        <dbReference type="Proteomes" id="UP000004263"/>
    </source>
</evidence>
<evidence type="ECO:0000313" key="3">
    <source>
        <dbReference type="EMBL" id="EAT13032.1"/>
    </source>
</evidence>
<feature type="signal peptide" evidence="1">
    <location>
        <begin position="1"/>
        <end position="18"/>
    </location>
</feature>
<dbReference type="Proteomes" id="UP000004263">
    <property type="component" value="Unassembled WGS sequence"/>
</dbReference>
<keyword evidence="4" id="KW-1185">Reference proteome</keyword>
<dbReference type="STRING" id="207949.RED65_15087"/>
<gene>
    <name evidence="3" type="ORF">RED65_15087</name>
</gene>
<feature type="domain" description="DUF4426" evidence="2">
    <location>
        <begin position="21"/>
        <end position="141"/>
    </location>
</feature>
<sequence length="144" mass="16717">MRTLLLLCFVLLTGFAQAEQKQVFGDYEVHYMGLTSSELDAKVARLYDIPRSRNVGFLNIAVLKKGVSDMPVAWDAKIEGEMSNLIGQKSELEFKRIQETSALYFISTFDFYDQNMYRFHIKVTPEGSKRTFDVKFNQKFYRGE</sequence>
<reference evidence="3 4" key="1">
    <citation type="submission" date="2006-03" db="EMBL/GenBank/DDBJ databases">
        <authorList>
            <person name="Pinhassi J."/>
            <person name="Pedros-Alio C."/>
            <person name="Ferriera S."/>
            <person name="Johnson J."/>
            <person name="Kravitz S."/>
            <person name="Halpern A."/>
            <person name="Remington K."/>
            <person name="Beeson K."/>
            <person name="Tran B."/>
            <person name="Rogers Y.-H."/>
            <person name="Friedman R."/>
            <person name="Venter J.C."/>
        </authorList>
    </citation>
    <scope>NUCLEOTIDE SEQUENCE [LARGE SCALE GENOMIC DNA]</scope>
    <source>
        <strain evidence="3 4">RED65</strain>
    </source>
</reference>
<evidence type="ECO:0000259" key="2">
    <source>
        <dbReference type="Pfam" id="PF14467"/>
    </source>
</evidence>
<accession>Q1N433</accession>
<keyword evidence="1" id="KW-0732">Signal</keyword>
<protein>
    <recommendedName>
        <fullName evidence="2">DUF4426 domain-containing protein</fullName>
    </recommendedName>
</protein>
<organism evidence="3 4">
    <name type="scientific">Bermanella marisrubri</name>
    <dbReference type="NCBI Taxonomy" id="207949"/>
    <lineage>
        <taxon>Bacteria</taxon>
        <taxon>Pseudomonadati</taxon>
        <taxon>Pseudomonadota</taxon>
        <taxon>Gammaproteobacteria</taxon>
        <taxon>Oceanospirillales</taxon>
        <taxon>Oceanospirillaceae</taxon>
        <taxon>Bermanella</taxon>
    </lineage>
</organism>
<feature type="chain" id="PRO_5004194545" description="DUF4426 domain-containing protein" evidence="1">
    <location>
        <begin position="19"/>
        <end position="144"/>
    </location>
</feature>
<dbReference type="InterPro" id="IPR025218">
    <property type="entry name" value="DUF4426"/>
</dbReference>
<name>Q1N433_9GAMM</name>
<dbReference type="RefSeq" id="WP_007018103.1">
    <property type="nucleotide sequence ID" value="NZ_CH724115.1"/>
</dbReference>